<evidence type="ECO:0000313" key="3">
    <source>
        <dbReference type="Proteomes" id="UP000309038"/>
    </source>
</evidence>
<accession>A0A4S4KVI6</accession>
<dbReference type="EMBL" id="SGPJ01000004">
    <property type="protein sequence ID" value="THH02577.1"/>
    <property type="molecule type" value="Genomic_DNA"/>
</dbReference>
<feature type="region of interest" description="Disordered" evidence="1">
    <location>
        <begin position="1"/>
        <end position="79"/>
    </location>
</feature>
<feature type="region of interest" description="Disordered" evidence="1">
    <location>
        <begin position="124"/>
        <end position="223"/>
    </location>
</feature>
<evidence type="ECO:0000313" key="2">
    <source>
        <dbReference type="EMBL" id="THH02577.1"/>
    </source>
</evidence>
<name>A0A4S4KVI6_9APHY</name>
<protein>
    <submittedName>
        <fullName evidence="2">Uncharacterized protein</fullName>
    </submittedName>
</protein>
<comment type="caution">
    <text evidence="2">The sequence shown here is derived from an EMBL/GenBank/DDBJ whole genome shotgun (WGS) entry which is preliminary data.</text>
</comment>
<feature type="compositionally biased region" description="Low complexity" evidence="1">
    <location>
        <begin position="43"/>
        <end position="58"/>
    </location>
</feature>
<reference evidence="2 3" key="1">
    <citation type="submission" date="2019-02" db="EMBL/GenBank/DDBJ databases">
        <title>Genome sequencing of the rare red list fungi Phlebia centrifuga.</title>
        <authorList>
            <person name="Buettner E."/>
            <person name="Kellner H."/>
        </authorList>
    </citation>
    <scope>NUCLEOTIDE SEQUENCE [LARGE SCALE GENOMIC DNA]</scope>
    <source>
        <strain evidence="2 3">DSM 108282</strain>
    </source>
</reference>
<organism evidence="2 3">
    <name type="scientific">Hermanssonia centrifuga</name>
    <dbReference type="NCBI Taxonomy" id="98765"/>
    <lineage>
        <taxon>Eukaryota</taxon>
        <taxon>Fungi</taxon>
        <taxon>Dikarya</taxon>
        <taxon>Basidiomycota</taxon>
        <taxon>Agaricomycotina</taxon>
        <taxon>Agaricomycetes</taxon>
        <taxon>Polyporales</taxon>
        <taxon>Meruliaceae</taxon>
        <taxon>Hermanssonia</taxon>
    </lineage>
</organism>
<evidence type="ECO:0000256" key="1">
    <source>
        <dbReference type="SAM" id="MobiDB-lite"/>
    </source>
</evidence>
<proteinExistence type="predicted"/>
<keyword evidence="3" id="KW-1185">Reference proteome</keyword>
<feature type="compositionally biased region" description="Basic and acidic residues" evidence="1">
    <location>
        <begin position="31"/>
        <end position="42"/>
    </location>
</feature>
<dbReference type="AlphaFoldDB" id="A0A4S4KVI6"/>
<feature type="compositionally biased region" description="Polar residues" evidence="1">
    <location>
        <begin position="124"/>
        <end position="143"/>
    </location>
</feature>
<dbReference type="Proteomes" id="UP000309038">
    <property type="component" value="Unassembled WGS sequence"/>
</dbReference>
<sequence length="223" mass="22123">MTSATSGPSDARFETTAAWQAAEASTNKLQQDVEKNAEKAHTVAEQAAASAQLNAPAAERAVEELEEGLSEKTNAAVVQGQSDSVGYVETARTMASSALAAAASYLPSSTTTSNTGTGIASSLQSAAGTAVETTKNVLSSAAQAAQPHVESARAAAQPSIDSARAAAQPHIDRVSAAISGATQASEATTKPAEVPATTAPLESSGGIVGGPYPPGQTSKVASV</sequence>
<gene>
    <name evidence="2" type="ORF">EW026_g321</name>
</gene>